<evidence type="ECO:0000256" key="3">
    <source>
        <dbReference type="ARBA" id="ARBA00009014"/>
    </source>
</evidence>
<evidence type="ECO:0000256" key="10">
    <source>
        <dbReference type="ARBA" id="ARBA00048721"/>
    </source>
</evidence>
<evidence type="ECO:0000256" key="5">
    <source>
        <dbReference type="ARBA" id="ARBA00022679"/>
    </source>
</evidence>
<evidence type="ECO:0000259" key="12">
    <source>
        <dbReference type="Pfam" id="PF01467"/>
    </source>
</evidence>
<dbReference type="SUPFAM" id="SSF52374">
    <property type="entry name" value="Nucleotidylyl transferase"/>
    <property type="match status" value="1"/>
</dbReference>
<organism evidence="13 14">
    <name type="scientific">Labrys monachus</name>
    <dbReference type="NCBI Taxonomy" id="217067"/>
    <lineage>
        <taxon>Bacteria</taxon>
        <taxon>Pseudomonadati</taxon>
        <taxon>Pseudomonadota</taxon>
        <taxon>Alphaproteobacteria</taxon>
        <taxon>Hyphomicrobiales</taxon>
        <taxon>Xanthobacteraceae</taxon>
        <taxon>Labrys</taxon>
    </lineage>
</organism>
<dbReference type="Pfam" id="PF01467">
    <property type="entry name" value="CTP_transf_like"/>
    <property type="match status" value="1"/>
</dbReference>
<protein>
    <recommendedName>
        <fullName evidence="11">Probable nicotinate-nucleotide adenylyltransferase</fullName>
        <ecNumber evidence="11">2.7.7.18</ecNumber>
    </recommendedName>
    <alternativeName>
        <fullName evidence="11">Deamido-NAD(+) diphosphorylase</fullName>
    </alternativeName>
    <alternativeName>
        <fullName evidence="11">Deamido-NAD(+) pyrophosphorylase</fullName>
    </alternativeName>
    <alternativeName>
        <fullName evidence="11">Nicotinate mononucleotide adenylyltransferase</fullName>
        <shortName evidence="11">NaMN adenylyltransferase</shortName>
    </alternativeName>
</protein>
<keyword evidence="6 11" id="KW-0548">Nucleotidyltransferase</keyword>
<gene>
    <name evidence="11" type="primary">nadD</name>
    <name evidence="13" type="ORF">J3R73_005972</name>
</gene>
<dbReference type="CDD" id="cd02165">
    <property type="entry name" value="NMNAT"/>
    <property type="match status" value="1"/>
</dbReference>
<sequence>MHPVLPSPADARRLPPFSQGMTIGLFGGTFNPPHEGHRHASLVALTRLGLDRIWWLVTPGNPLKDNDGLPPLEMRVAAARRIAADPRIVVTGVEAAIHTRYTYDTIRWLARRCPGVTFIWIMGADNLASFHRWQHWRGIARTMPIAVVARPGATTKGPLAKAARAFAPWRLPEHAARTLKRRAPPAWVFLHAPLDATSSTALRARGAGLVPNRPEQQK</sequence>
<evidence type="ECO:0000256" key="6">
    <source>
        <dbReference type="ARBA" id="ARBA00022695"/>
    </source>
</evidence>
<evidence type="ECO:0000256" key="7">
    <source>
        <dbReference type="ARBA" id="ARBA00022741"/>
    </source>
</evidence>
<keyword evidence="5 11" id="KW-0808">Transferase</keyword>
<dbReference type="RefSeq" id="WP_307436071.1">
    <property type="nucleotide sequence ID" value="NZ_JAUSVK010000001.1"/>
</dbReference>
<dbReference type="InterPro" id="IPR005248">
    <property type="entry name" value="NadD/NMNAT"/>
</dbReference>
<dbReference type="EC" id="2.7.7.18" evidence="11"/>
<dbReference type="GO" id="GO:0004515">
    <property type="term" value="F:nicotinate-nucleotide adenylyltransferase activity"/>
    <property type="evidence" value="ECO:0007669"/>
    <property type="project" value="UniProtKB-EC"/>
</dbReference>
<evidence type="ECO:0000256" key="4">
    <source>
        <dbReference type="ARBA" id="ARBA00022642"/>
    </source>
</evidence>
<keyword evidence="7 11" id="KW-0547">Nucleotide-binding</keyword>
<comment type="similarity">
    <text evidence="3 11">Belongs to the NadD family.</text>
</comment>
<evidence type="ECO:0000313" key="14">
    <source>
        <dbReference type="Proteomes" id="UP001237448"/>
    </source>
</evidence>
<accession>A0ABU0FQ54</accession>
<comment type="caution">
    <text evidence="13">The sequence shown here is derived from an EMBL/GenBank/DDBJ whole genome shotgun (WGS) entry which is preliminary data.</text>
</comment>
<feature type="domain" description="Cytidyltransferase-like" evidence="12">
    <location>
        <begin position="25"/>
        <end position="205"/>
    </location>
</feature>
<evidence type="ECO:0000256" key="1">
    <source>
        <dbReference type="ARBA" id="ARBA00002324"/>
    </source>
</evidence>
<keyword evidence="8 11" id="KW-0067">ATP-binding</keyword>
<dbReference type="Proteomes" id="UP001237448">
    <property type="component" value="Unassembled WGS sequence"/>
</dbReference>
<name>A0ABU0FQ54_9HYPH</name>
<reference evidence="13 14" key="1">
    <citation type="submission" date="2023-07" db="EMBL/GenBank/DDBJ databases">
        <title>Genomic Encyclopedia of Type Strains, Phase IV (KMG-IV): sequencing the most valuable type-strain genomes for metagenomic binning, comparative biology and taxonomic classification.</title>
        <authorList>
            <person name="Goeker M."/>
        </authorList>
    </citation>
    <scope>NUCLEOTIDE SEQUENCE [LARGE SCALE GENOMIC DNA]</scope>
    <source>
        <strain evidence="13 14">DSM 5896</strain>
    </source>
</reference>
<keyword evidence="9 11" id="KW-0520">NAD</keyword>
<comment type="function">
    <text evidence="1 11">Catalyzes the reversible adenylation of nicotinate mononucleotide (NaMN) to nicotinic acid adenine dinucleotide (NaAD).</text>
</comment>
<dbReference type="NCBIfam" id="NF000845">
    <property type="entry name" value="PRK00071.2-4"/>
    <property type="match status" value="1"/>
</dbReference>
<dbReference type="InterPro" id="IPR014729">
    <property type="entry name" value="Rossmann-like_a/b/a_fold"/>
</dbReference>
<dbReference type="EMBL" id="JAUSVK010000001">
    <property type="protein sequence ID" value="MDQ0396180.1"/>
    <property type="molecule type" value="Genomic_DNA"/>
</dbReference>
<evidence type="ECO:0000256" key="9">
    <source>
        <dbReference type="ARBA" id="ARBA00023027"/>
    </source>
</evidence>
<evidence type="ECO:0000256" key="8">
    <source>
        <dbReference type="ARBA" id="ARBA00022840"/>
    </source>
</evidence>
<proteinExistence type="inferred from homology"/>
<keyword evidence="14" id="KW-1185">Reference proteome</keyword>
<comment type="pathway">
    <text evidence="2 11">Cofactor biosynthesis; NAD(+) biosynthesis; deamido-NAD(+) from nicotinate D-ribonucleotide: step 1/1.</text>
</comment>
<evidence type="ECO:0000313" key="13">
    <source>
        <dbReference type="EMBL" id="MDQ0396180.1"/>
    </source>
</evidence>
<keyword evidence="4 11" id="KW-0662">Pyridine nucleotide biosynthesis</keyword>
<dbReference type="NCBIfam" id="NF000843">
    <property type="entry name" value="PRK00071.2-2"/>
    <property type="match status" value="1"/>
</dbReference>
<evidence type="ECO:0000256" key="11">
    <source>
        <dbReference type="HAMAP-Rule" id="MF_00244"/>
    </source>
</evidence>
<dbReference type="Gene3D" id="3.40.50.620">
    <property type="entry name" value="HUPs"/>
    <property type="match status" value="1"/>
</dbReference>
<dbReference type="PANTHER" id="PTHR39321:SF3">
    <property type="entry name" value="PHOSPHOPANTETHEINE ADENYLYLTRANSFERASE"/>
    <property type="match status" value="1"/>
</dbReference>
<comment type="catalytic activity">
    <reaction evidence="10 11">
        <text>nicotinate beta-D-ribonucleotide + ATP + H(+) = deamido-NAD(+) + diphosphate</text>
        <dbReference type="Rhea" id="RHEA:22860"/>
        <dbReference type="ChEBI" id="CHEBI:15378"/>
        <dbReference type="ChEBI" id="CHEBI:30616"/>
        <dbReference type="ChEBI" id="CHEBI:33019"/>
        <dbReference type="ChEBI" id="CHEBI:57502"/>
        <dbReference type="ChEBI" id="CHEBI:58437"/>
        <dbReference type="EC" id="2.7.7.18"/>
    </reaction>
</comment>
<dbReference type="InterPro" id="IPR004821">
    <property type="entry name" value="Cyt_trans-like"/>
</dbReference>
<dbReference type="HAMAP" id="MF_00244">
    <property type="entry name" value="NaMN_adenylyltr"/>
    <property type="match status" value="1"/>
</dbReference>
<evidence type="ECO:0000256" key="2">
    <source>
        <dbReference type="ARBA" id="ARBA00005019"/>
    </source>
</evidence>
<dbReference type="PANTHER" id="PTHR39321">
    <property type="entry name" value="NICOTINATE-NUCLEOTIDE ADENYLYLTRANSFERASE-RELATED"/>
    <property type="match status" value="1"/>
</dbReference>